<name>A0ABS8CQN5_9RHOB</name>
<organism evidence="3 4">
    <name type="scientific">Pseudogemmobacter faecipullorum</name>
    <dbReference type="NCBI Taxonomy" id="2755041"/>
    <lineage>
        <taxon>Bacteria</taxon>
        <taxon>Pseudomonadati</taxon>
        <taxon>Pseudomonadota</taxon>
        <taxon>Alphaproteobacteria</taxon>
        <taxon>Rhodobacterales</taxon>
        <taxon>Paracoccaceae</taxon>
        <taxon>Pseudogemmobacter</taxon>
    </lineage>
</organism>
<sequence length="524" mass="54146">MQMNRNWIFPAAIIASCSAVQAQDIGIPNGFDLGRYAVIVTGAESSGRYHVQNPSTFASGAYQVMPAKMVDLGYVTGRGRAADGSWSNYTWTAAAQRHGVNSMADFLSNNAFQDRVFRELTLLEWSRIGHAAKSSVNSTVDGFTVREGGLLNAAHFLGAGGLTTFVSSGFTAANLGNLSTLLSQNSMSSVAQLDAYVKRRIRDGAGAHRDGEGAGAVGADGQVSVSGAALGLNCFQNAIVTGTPAVSSPFGVDRSNRSGASTGYHVGLDIVNTPRGGPMQAGLAGQVINADVGSVRGVTVQTADGLMRYAYLHNSSVKVKAGETVAAGDILSTMGDSGSPGAIHLHLMVALRADVVAAAGGELGRVWALGNGFGSKGAPLSSGAIPNNDSTYLVVNPETFLNARIPFQSGLLPGYASQGLSRPDGQTLEPTCGPTLDALSNAGIAASSNGGMTADGVIGYGTQAGSSSQAMMALATEEARDAFMEYAYSSYYELQRRDKDISAGSMRASGWAGMLSAYTYNNSY</sequence>
<dbReference type="EMBL" id="JACDXX010000019">
    <property type="protein sequence ID" value="MCB5411706.1"/>
    <property type="molecule type" value="Genomic_DNA"/>
</dbReference>
<evidence type="ECO:0000259" key="2">
    <source>
        <dbReference type="Pfam" id="PF01551"/>
    </source>
</evidence>
<evidence type="ECO:0000313" key="4">
    <source>
        <dbReference type="Proteomes" id="UP001198571"/>
    </source>
</evidence>
<dbReference type="CDD" id="cd12797">
    <property type="entry name" value="M23_peptidase"/>
    <property type="match status" value="1"/>
</dbReference>
<gene>
    <name evidence="3" type="ORF">H0485_17070</name>
</gene>
<dbReference type="SUPFAM" id="SSF51261">
    <property type="entry name" value="Duplicated hybrid motif"/>
    <property type="match status" value="1"/>
</dbReference>
<dbReference type="RefSeq" id="WP_226937157.1">
    <property type="nucleotide sequence ID" value="NZ_JACDXX010000019.1"/>
</dbReference>
<feature type="domain" description="M23ase beta-sheet core" evidence="2">
    <location>
        <begin position="264"/>
        <end position="350"/>
    </location>
</feature>
<dbReference type="InterPro" id="IPR011055">
    <property type="entry name" value="Dup_hybrid_motif"/>
</dbReference>
<protein>
    <submittedName>
        <fullName evidence="3">M23 family metallopeptidase</fullName>
    </submittedName>
</protein>
<reference evidence="3 4" key="1">
    <citation type="submission" date="2020-07" db="EMBL/GenBank/DDBJ databases">
        <title>Pseudogemmobacter sp. nov., isolated from poultry manure in Taiwan.</title>
        <authorList>
            <person name="Lin S.-Y."/>
            <person name="Tang Y.-S."/>
            <person name="Young C.-C."/>
        </authorList>
    </citation>
    <scope>NUCLEOTIDE SEQUENCE [LARGE SCALE GENOMIC DNA]</scope>
    <source>
        <strain evidence="3 4">CC-YST710</strain>
    </source>
</reference>
<dbReference type="PANTHER" id="PTHR21666">
    <property type="entry name" value="PEPTIDASE-RELATED"/>
    <property type="match status" value="1"/>
</dbReference>
<feature type="signal peptide" evidence="1">
    <location>
        <begin position="1"/>
        <end position="22"/>
    </location>
</feature>
<evidence type="ECO:0000256" key="1">
    <source>
        <dbReference type="SAM" id="SignalP"/>
    </source>
</evidence>
<evidence type="ECO:0000313" key="3">
    <source>
        <dbReference type="EMBL" id="MCB5411706.1"/>
    </source>
</evidence>
<dbReference type="Gene3D" id="2.70.70.10">
    <property type="entry name" value="Glucose Permease (Domain IIA)"/>
    <property type="match status" value="1"/>
</dbReference>
<keyword evidence="1" id="KW-0732">Signal</keyword>
<proteinExistence type="predicted"/>
<comment type="caution">
    <text evidence="3">The sequence shown here is derived from an EMBL/GenBank/DDBJ whole genome shotgun (WGS) entry which is preliminary data.</text>
</comment>
<dbReference type="PANTHER" id="PTHR21666:SF294">
    <property type="entry name" value="PEPTIDASE M23"/>
    <property type="match status" value="1"/>
</dbReference>
<dbReference type="Gene3D" id="1.10.530.10">
    <property type="match status" value="1"/>
</dbReference>
<keyword evidence="4" id="KW-1185">Reference proteome</keyword>
<dbReference type="Pfam" id="PF01551">
    <property type="entry name" value="Peptidase_M23"/>
    <property type="match status" value="1"/>
</dbReference>
<dbReference type="PROSITE" id="PS51257">
    <property type="entry name" value="PROKAR_LIPOPROTEIN"/>
    <property type="match status" value="1"/>
</dbReference>
<dbReference type="InterPro" id="IPR016047">
    <property type="entry name" value="M23ase_b-sheet_dom"/>
</dbReference>
<dbReference type="Proteomes" id="UP001198571">
    <property type="component" value="Unassembled WGS sequence"/>
</dbReference>
<feature type="chain" id="PRO_5045247238" evidence="1">
    <location>
        <begin position="23"/>
        <end position="524"/>
    </location>
</feature>
<dbReference type="InterPro" id="IPR050570">
    <property type="entry name" value="Cell_wall_metabolism_enzyme"/>
</dbReference>
<accession>A0ABS8CQN5</accession>